<keyword evidence="4 6" id="KW-0472">Membrane</keyword>
<dbReference type="AlphaFoldDB" id="A0A1B6GKP3"/>
<evidence type="ECO:0000256" key="6">
    <source>
        <dbReference type="SAM" id="Phobius"/>
    </source>
</evidence>
<evidence type="ECO:0000256" key="2">
    <source>
        <dbReference type="ARBA" id="ARBA00022692"/>
    </source>
</evidence>
<organism evidence="8">
    <name type="scientific">Cuerna arida</name>
    <dbReference type="NCBI Taxonomy" id="1464854"/>
    <lineage>
        <taxon>Eukaryota</taxon>
        <taxon>Metazoa</taxon>
        <taxon>Ecdysozoa</taxon>
        <taxon>Arthropoda</taxon>
        <taxon>Hexapoda</taxon>
        <taxon>Insecta</taxon>
        <taxon>Pterygota</taxon>
        <taxon>Neoptera</taxon>
        <taxon>Paraneoptera</taxon>
        <taxon>Hemiptera</taxon>
        <taxon>Auchenorrhyncha</taxon>
        <taxon>Membracoidea</taxon>
        <taxon>Cicadellidae</taxon>
        <taxon>Cicadellinae</taxon>
        <taxon>Proconiini</taxon>
        <taxon>Cuerna</taxon>
    </lineage>
</organism>
<name>A0A1B6GKP3_9HEMI</name>
<dbReference type="GO" id="GO:0005774">
    <property type="term" value="C:vacuolar membrane"/>
    <property type="evidence" value="ECO:0007669"/>
    <property type="project" value="TreeGrafter"/>
</dbReference>
<feature type="compositionally biased region" description="Basic and acidic residues" evidence="5">
    <location>
        <begin position="1"/>
        <end position="13"/>
    </location>
</feature>
<feature type="transmembrane region" description="Helical" evidence="6">
    <location>
        <begin position="237"/>
        <end position="256"/>
    </location>
</feature>
<gene>
    <name evidence="8" type="ORF">g.11389</name>
</gene>
<feature type="transmembrane region" description="Helical" evidence="6">
    <location>
        <begin position="135"/>
        <end position="154"/>
    </location>
</feature>
<proteinExistence type="predicted"/>
<dbReference type="InterPro" id="IPR013057">
    <property type="entry name" value="AA_transpt_TM"/>
</dbReference>
<keyword evidence="3 6" id="KW-1133">Transmembrane helix</keyword>
<feature type="transmembrane region" description="Helical" evidence="6">
    <location>
        <begin position="314"/>
        <end position="334"/>
    </location>
</feature>
<feature type="transmembrane region" description="Helical" evidence="6">
    <location>
        <begin position="354"/>
        <end position="374"/>
    </location>
</feature>
<evidence type="ECO:0000313" key="8">
    <source>
        <dbReference type="EMBL" id="JAS63005.1"/>
    </source>
</evidence>
<sequence length="449" mass="50180">MAEKKHLEKEKDTIASNNTKSKFGIDEEPYKPWEHREQAHPLSTAGALFHMIKSSLGSGILAMPVAFKDGGLWTSLVGAIFVGFVYAHCVSILVFSCQTLCVRLRKPRLEFSEIAGSAFRTGPPRLQPYSTFAKGVVDASLFFGWYSTCMVYVVFIGSSLQQVIEYDSGLRLDIRYYIMLAAIFVIPIGLIRNLKFLVPFSFLAICALTFSCGYVYVEIFQDLPPISSRPAFKGFQTLPLFFTTVIFAYDGIGMVLPIENSMKNPRRFLGCPGVLNISVIWLVSMYAGMGFFGYLRYGDATQGTITLNISTSSIVGQAVKLMVTFNVVCSYALFLYVPVEIAWRILKPKLKSSIYCYCIRLIMILISIVIAVLVPDLEPFVGLVGAGSSSTLNLFFPPVIELVTFWEDKAYMGRFHWRAIKNVLIILLWLVCLTTGIYSSLVEIVKLYA</sequence>
<evidence type="ECO:0000256" key="1">
    <source>
        <dbReference type="ARBA" id="ARBA00004141"/>
    </source>
</evidence>
<dbReference type="PANTHER" id="PTHR22950">
    <property type="entry name" value="AMINO ACID TRANSPORTER"/>
    <property type="match status" value="1"/>
</dbReference>
<dbReference type="EMBL" id="GECZ01006764">
    <property type="protein sequence ID" value="JAS63005.1"/>
    <property type="molecule type" value="Transcribed_RNA"/>
</dbReference>
<evidence type="ECO:0000256" key="5">
    <source>
        <dbReference type="SAM" id="MobiDB-lite"/>
    </source>
</evidence>
<accession>A0A1B6GKP3</accession>
<evidence type="ECO:0000259" key="7">
    <source>
        <dbReference type="Pfam" id="PF01490"/>
    </source>
</evidence>
<feature type="transmembrane region" description="Helical" evidence="6">
    <location>
        <begin position="423"/>
        <end position="441"/>
    </location>
</feature>
<feature type="transmembrane region" description="Helical" evidence="6">
    <location>
        <begin position="196"/>
        <end position="217"/>
    </location>
</feature>
<feature type="transmembrane region" description="Helical" evidence="6">
    <location>
        <begin position="73"/>
        <end position="96"/>
    </location>
</feature>
<feature type="region of interest" description="Disordered" evidence="5">
    <location>
        <begin position="1"/>
        <end position="25"/>
    </location>
</feature>
<dbReference type="Pfam" id="PF01490">
    <property type="entry name" value="Aa_trans"/>
    <property type="match status" value="1"/>
</dbReference>
<dbReference type="PANTHER" id="PTHR22950:SF349">
    <property type="entry name" value="AMINO ACID TRANSPORTER TRANSMEMBRANE DOMAIN-CONTAINING PROTEIN"/>
    <property type="match status" value="1"/>
</dbReference>
<evidence type="ECO:0000256" key="4">
    <source>
        <dbReference type="ARBA" id="ARBA00023136"/>
    </source>
</evidence>
<feature type="transmembrane region" description="Helical" evidence="6">
    <location>
        <begin position="174"/>
        <end position="191"/>
    </location>
</feature>
<feature type="transmembrane region" description="Helical" evidence="6">
    <location>
        <begin position="380"/>
        <end position="403"/>
    </location>
</feature>
<keyword evidence="2 6" id="KW-0812">Transmembrane</keyword>
<feature type="transmembrane region" description="Helical" evidence="6">
    <location>
        <begin position="268"/>
        <end position="294"/>
    </location>
</feature>
<comment type="subcellular location">
    <subcellularLocation>
        <location evidence="1">Membrane</location>
        <topology evidence="1">Multi-pass membrane protein</topology>
    </subcellularLocation>
</comment>
<reference evidence="8" key="1">
    <citation type="submission" date="2015-11" db="EMBL/GenBank/DDBJ databases">
        <title>De novo transcriptome assembly of four potential Pierce s Disease insect vectors from Arizona vineyards.</title>
        <authorList>
            <person name="Tassone E.E."/>
        </authorList>
    </citation>
    <scope>NUCLEOTIDE SEQUENCE</scope>
</reference>
<dbReference type="GO" id="GO:0015179">
    <property type="term" value="F:L-amino acid transmembrane transporter activity"/>
    <property type="evidence" value="ECO:0007669"/>
    <property type="project" value="TreeGrafter"/>
</dbReference>
<feature type="domain" description="Amino acid transporter transmembrane" evidence="7">
    <location>
        <begin position="42"/>
        <end position="440"/>
    </location>
</feature>
<protein>
    <recommendedName>
        <fullName evidence="7">Amino acid transporter transmembrane domain-containing protein</fullName>
    </recommendedName>
</protein>
<evidence type="ECO:0000256" key="3">
    <source>
        <dbReference type="ARBA" id="ARBA00022989"/>
    </source>
</evidence>